<dbReference type="Proteomes" id="UP000198891">
    <property type="component" value="Unassembled WGS sequence"/>
</dbReference>
<feature type="binding site" evidence="1">
    <location>
        <position position="434"/>
    </location>
    <ligand>
        <name>Mg(2+)</name>
        <dbReference type="ChEBI" id="CHEBI:18420"/>
        <label>1</label>
    </ligand>
</feature>
<dbReference type="Pfam" id="PF03747">
    <property type="entry name" value="ADP_ribosyl_GH"/>
    <property type="match status" value="1"/>
</dbReference>
<reference evidence="2 3" key="1">
    <citation type="submission" date="2016-10" db="EMBL/GenBank/DDBJ databases">
        <authorList>
            <person name="de Groot N.N."/>
        </authorList>
    </citation>
    <scope>NUCLEOTIDE SEQUENCE [LARGE SCALE GENOMIC DNA]</scope>
    <source>
        <strain evidence="2 3">CGMCC 4.3491</strain>
    </source>
</reference>
<dbReference type="OrthoDB" id="9814159at2"/>
<organism evidence="2 3">
    <name type="scientific">Herbiconiux ginsengi</name>
    <dbReference type="NCBI Taxonomy" id="381665"/>
    <lineage>
        <taxon>Bacteria</taxon>
        <taxon>Bacillati</taxon>
        <taxon>Actinomycetota</taxon>
        <taxon>Actinomycetes</taxon>
        <taxon>Micrococcales</taxon>
        <taxon>Microbacteriaceae</taxon>
        <taxon>Herbiconiux</taxon>
    </lineage>
</organism>
<feature type="binding site" evidence="1">
    <location>
        <position position="435"/>
    </location>
    <ligand>
        <name>Mg(2+)</name>
        <dbReference type="ChEBI" id="CHEBI:18420"/>
        <label>1</label>
    </ligand>
</feature>
<keyword evidence="3" id="KW-1185">Reference proteome</keyword>
<dbReference type="InterPro" id="IPR005502">
    <property type="entry name" value="Ribosyl_crysJ1"/>
</dbReference>
<dbReference type="InterPro" id="IPR036705">
    <property type="entry name" value="Ribosyl_crysJ1_sf"/>
</dbReference>
<accession>A0A1H3RKA1</accession>
<dbReference type="SUPFAM" id="SSF101478">
    <property type="entry name" value="ADP-ribosylglycohydrolase"/>
    <property type="match status" value="1"/>
</dbReference>
<gene>
    <name evidence="2" type="ORF">SAMN05216554_2830</name>
</gene>
<evidence type="ECO:0000313" key="2">
    <source>
        <dbReference type="EMBL" id="SDZ25329.1"/>
    </source>
</evidence>
<sequence length="503" mass="51953">MGLRLSWSQPEDLVPHAFREAALDGVPIDDLVSSWTSAGGPLLAPVNGATPDPAPESLRELGRGILSQLDERAVPDALRLAEPDELEDVLALAPGGTDGTALTRPELDPAFVDRVHGAWLGRAAGCLLGKPVEKIPREGIRAIAQDTGNWPVASYFTEVGLDPALAARYPWNRKSRPTSLLENIDGMPEDDDLNFPLIALDLLERLGASFSTDDVAQSWLANLPGGRVFTAERITYRNLLDGYEPDVAGAVRNPFRDWIGAQIRTDVYGWANPGDPMAAARLAYTDAVLSHGRNGVYGAMFAAAACSVAVAVGGAGDDGPAGGRGAAVAAFGAAAGGPAGAGRAVDAVDAVIVAGLSVVPAGSRYARAIALGASLGRSDLDSEEALDRIYAEYGELHWVHVLNNAAVLAFALTRGAGDYEATITAAVSGGWDTDSVGATAGSLAGALLGASALPSKWIEPLHNRLASSVPGFDGIGFDELARRTVAVAVATTAAGASTDRGVR</sequence>
<dbReference type="GO" id="GO:0046872">
    <property type="term" value="F:metal ion binding"/>
    <property type="evidence" value="ECO:0007669"/>
    <property type="project" value="UniProtKB-KW"/>
</dbReference>
<dbReference type="EMBL" id="FNPZ01000003">
    <property type="protein sequence ID" value="SDZ25329.1"/>
    <property type="molecule type" value="Genomic_DNA"/>
</dbReference>
<evidence type="ECO:0000313" key="3">
    <source>
        <dbReference type="Proteomes" id="UP000198891"/>
    </source>
</evidence>
<keyword evidence="1" id="KW-0460">Magnesium</keyword>
<keyword evidence="2" id="KW-0378">Hydrolase</keyword>
<protein>
    <submittedName>
        <fullName evidence="2">ADP-ribosylglycohydrolase</fullName>
    </submittedName>
</protein>
<feature type="binding site" evidence="1">
    <location>
        <position position="432"/>
    </location>
    <ligand>
        <name>Mg(2+)</name>
        <dbReference type="ChEBI" id="CHEBI:18420"/>
        <label>1</label>
    </ligand>
</feature>
<dbReference type="STRING" id="381665.SAMN05216554_2830"/>
<evidence type="ECO:0000256" key="1">
    <source>
        <dbReference type="PIRSR" id="PIRSR605502-1"/>
    </source>
</evidence>
<dbReference type="GO" id="GO:0016787">
    <property type="term" value="F:hydrolase activity"/>
    <property type="evidence" value="ECO:0007669"/>
    <property type="project" value="UniProtKB-KW"/>
</dbReference>
<keyword evidence="1" id="KW-0479">Metal-binding</keyword>
<name>A0A1H3RKA1_9MICO</name>
<dbReference type="AlphaFoldDB" id="A0A1H3RKA1"/>
<dbReference type="Gene3D" id="1.10.4080.10">
    <property type="entry name" value="ADP-ribosylation/Crystallin J1"/>
    <property type="match status" value="1"/>
</dbReference>
<proteinExistence type="predicted"/>
<comment type="cofactor">
    <cofactor evidence="1">
        <name>Mg(2+)</name>
        <dbReference type="ChEBI" id="CHEBI:18420"/>
    </cofactor>
    <text evidence="1">Binds 2 magnesium ions per subunit.</text>
</comment>